<protein>
    <submittedName>
        <fullName evidence="2">Uncharacterized protein</fullName>
    </submittedName>
</protein>
<dbReference type="Proteomes" id="UP001341840">
    <property type="component" value="Unassembled WGS sequence"/>
</dbReference>
<evidence type="ECO:0000313" key="2">
    <source>
        <dbReference type="EMBL" id="MED6180532.1"/>
    </source>
</evidence>
<keyword evidence="3" id="KW-1185">Reference proteome</keyword>
<reference evidence="2 3" key="1">
    <citation type="journal article" date="2023" name="Plants (Basel)">
        <title>Bridging the Gap: Combining Genomics and Transcriptomics Approaches to Understand Stylosanthes scabra, an Orphan Legume from the Brazilian Caatinga.</title>
        <authorList>
            <person name="Ferreira-Neto J.R.C."/>
            <person name="da Silva M.D."/>
            <person name="Binneck E."/>
            <person name="de Melo N.F."/>
            <person name="da Silva R.H."/>
            <person name="de Melo A.L.T.M."/>
            <person name="Pandolfi V."/>
            <person name="Bustamante F.O."/>
            <person name="Brasileiro-Vidal A.C."/>
            <person name="Benko-Iseppon A.M."/>
        </authorList>
    </citation>
    <scope>NUCLEOTIDE SEQUENCE [LARGE SCALE GENOMIC DNA]</scope>
    <source>
        <tissue evidence="2">Leaves</tissue>
    </source>
</reference>
<dbReference type="EMBL" id="JASCZI010181269">
    <property type="protein sequence ID" value="MED6180532.1"/>
    <property type="molecule type" value="Genomic_DNA"/>
</dbReference>
<proteinExistence type="predicted"/>
<evidence type="ECO:0000313" key="3">
    <source>
        <dbReference type="Proteomes" id="UP001341840"/>
    </source>
</evidence>
<dbReference type="PANTHER" id="PTHR10350">
    <property type="entry name" value="NUCLEAR PORE COMPLEX PROTEIN NUP155"/>
    <property type="match status" value="1"/>
</dbReference>
<dbReference type="PANTHER" id="PTHR10350:SF6">
    <property type="entry name" value="NUCLEAR PORE COMPLEX PROTEIN NUP155"/>
    <property type="match status" value="1"/>
</dbReference>
<organism evidence="2 3">
    <name type="scientific">Stylosanthes scabra</name>
    <dbReference type="NCBI Taxonomy" id="79078"/>
    <lineage>
        <taxon>Eukaryota</taxon>
        <taxon>Viridiplantae</taxon>
        <taxon>Streptophyta</taxon>
        <taxon>Embryophyta</taxon>
        <taxon>Tracheophyta</taxon>
        <taxon>Spermatophyta</taxon>
        <taxon>Magnoliopsida</taxon>
        <taxon>eudicotyledons</taxon>
        <taxon>Gunneridae</taxon>
        <taxon>Pentapetalae</taxon>
        <taxon>rosids</taxon>
        <taxon>fabids</taxon>
        <taxon>Fabales</taxon>
        <taxon>Fabaceae</taxon>
        <taxon>Papilionoideae</taxon>
        <taxon>50 kb inversion clade</taxon>
        <taxon>dalbergioids sensu lato</taxon>
        <taxon>Dalbergieae</taxon>
        <taxon>Pterocarpus clade</taxon>
        <taxon>Stylosanthes</taxon>
    </lineage>
</organism>
<evidence type="ECO:0000256" key="1">
    <source>
        <dbReference type="SAM" id="MobiDB-lite"/>
    </source>
</evidence>
<name>A0ABU6W3R4_9FABA</name>
<feature type="compositionally biased region" description="Polar residues" evidence="1">
    <location>
        <begin position="52"/>
        <end position="64"/>
    </location>
</feature>
<accession>A0ABU6W3R4</accession>
<dbReference type="InterPro" id="IPR004870">
    <property type="entry name" value="Nucleoporin_Nup155"/>
</dbReference>
<gene>
    <name evidence="2" type="ORF">PIB30_011044</name>
</gene>
<feature type="region of interest" description="Disordered" evidence="1">
    <location>
        <begin position="44"/>
        <end position="67"/>
    </location>
</feature>
<comment type="caution">
    <text evidence="2">The sequence shown here is derived from an EMBL/GenBank/DDBJ whole genome shotgun (WGS) entry which is preliminary data.</text>
</comment>
<sequence length="77" mass="8803">MVFDNERQILYARTEEMKLQVYVLGQNGDGPLKKVAEERNLVNQRDGHYGGRQSTGSRVSNRSPKPSIKDVPVYFSF</sequence>